<keyword evidence="9 12" id="KW-0472">Membrane</keyword>
<evidence type="ECO:0000256" key="6">
    <source>
        <dbReference type="ARBA" id="ARBA00022692"/>
    </source>
</evidence>
<dbReference type="InterPro" id="IPR000531">
    <property type="entry name" value="Beta-barrel_TonB"/>
</dbReference>
<keyword evidence="11 12" id="KW-0998">Cell outer membrane</keyword>
<gene>
    <name evidence="16" type="ORF">ACFQ1Z_05275</name>
</gene>
<dbReference type="InterPro" id="IPR037066">
    <property type="entry name" value="Plug_dom_sf"/>
</dbReference>
<dbReference type="EMBL" id="JBHTKB010000001">
    <property type="protein sequence ID" value="MFD0912951.1"/>
    <property type="molecule type" value="Genomic_DNA"/>
</dbReference>
<dbReference type="Pfam" id="PF07660">
    <property type="entry name" value="STN"/>
    <property type="match status" value="1"/>
</dbReference>
<feature type="signal peptide" evidence="14">
    <location>
        <begin position="1"/>
        <end position="24"/>
    </location>
</feature>
<evidence type="ECO:0000256" key="1">
    <source>
        <dbReference type="ARBA" id="ARBA00004571"/>
    </source>
</evidence>
<protein>
    <submittedName>
        <fullName evidence="16">TonB-dependent receptor domain-containing protein</fullName>
    </submittedName>
</protein>
<evidence type="ECO:0000256" key="9">
    <source>
        <dbReference type="ARBA" id="ARBA00023136"/>
    </source>
</evidence>
<evidence type="ECO:0000256" key="3">
    <source>
        <dbReference type="ARBA" id="ARBA00022448"/>
    </source>
</evidence>
<keyword evidence="5" id="KW-0406">Ion transport</keyword>
<comment type="caution">
    <text evidence="16">The sequence shown here is derived from an EMBL/GenBank/DDBJ whole genome shotgun (WGS) entry which is preliminary data.</text>
</comment>
<keyword evidence="6 12" id="KW-0812">Transmembrane</keyword>
<evidence type="ECO:0000256" key="14">
    <source>
        <dbReference type="SAM" id="SignalP"/>
    </source>
</evidence>
<dbReference type="RefSeq" id="WP_379056162.1">
    <property type="nucleotide sequence ID" value="NZ_JBHTKB010000001.1"/>
</dbReference>
<reference evidence="17" key="1">
    <citation type="journal article" date="2019" name="Int. J. Syst. Evol. Microbiol.">
        <title>The Global Catalogue of Microorganisms (GCM) 10K type strain sequencing project: providing services to taxonomists for standard genome sequencing and annotation.</title>
        <authorList>
            <consortium name="The Broad Institute Genomics Platform"/>
            <consortium name="The Broad Institute Genome Sequencing Center for Infectious Disease"/>
            <person name="Wu L."/>
            <person name="Ma J."/>
        </authorList>
    </citation>
    <scope>NUCLEOTIDE SEQUENCE [LARGE SCALE GENOMIC DNA]</scope>
    <source>
        <strain evidence="17">CCUG 58412</strain>
    </source>
</reference>
<evidence type="ECO:0000256" key="2">
    <source>
        <dbReference type="ARBA" id="ARBA00009810"/>
    </source>
</evidence>
<accession>A0ABW3F3E9</accession>
<keyword evidence="3 12" id="KW-0813">Transport</keyword>
<evidence type="ECO:0000256" key="4">
    <source>
        <dbReference type="ARBA" id="ARBA00022452"/>
    </source>
</evidence>
<organism evidence="16 17">
    <name type="scientific">Methylophilus luteus</name>
    <dbReference type="NCBI Taxonomy" id="640108"/>
    <lineage>
        <taxon>Bacteria</taxon>
        <taxon>Pseudomonadati</taxon>
        <taxon>Pseudomonadota</taxon>
        <taxon>Betaproteobacteria</taxon>
        <taxon>Nitrosomonadales</taxon>
        <taxon>Methylophilaceae</taxon>
        <taxon>Methylophilus</taxon>
    </lineage>
</organism>
<evidence type="ECO:0000313" key="17">
    <source>
        <dbReference type="Proteomes" id="UP001597128"/>
    </source>
</evidence>
<dbReference type="Gene3D" id="2.170.130.10">
    <property type="entry name" value="TonB-dependent receptor, plug domain"/>
    <property type="match status" value="1"/>
</dbReference>
<name>A0ABW3F3E9_9PROT</name>
<evidence type="ECO:0000256" key="7">
    <source>
        <dbReference type="ARBA" id="ARBA00023004"/>
    </source>
</evidence>
<evidence type="ECO:0000256" key="5">
    <source>
        <dbReference type="ARBA" id="ARBA00022496"/>
    </source>
</evidence>
<evidence type="ECO:0000256" key="8">
    <source>
        <dbReference type="ARBA" id="ARBA00023077"/>
    </source>
</evidence>
<dbReference type="Pfam" id="PF00593">
    <property type="entry name" value="TonB_dep_Rec_b-barrel"/>
    <property type="match status" value="1"/>
</dbReference>
<keyword evidence="14" id="KW-0732">Signal</keyword>
<comment type="similarity">
    <text evidence="2 12 13">Belongs to the TonB-dependent receptor family.</text>
</comment>
<dbReference type="Gene3D" id="3.55.50.30">
    <property type="match status" value="1"/>
</dbReference>
<dbReference type="Proteomes" id="UP001597128">
    <property type="component" value="Unassembled WGS sequence"/>
</dbReference>
<feature type="domain" description="Secretin/TonB short N-terminal" evidence="15">
    <location>
        <begin position="71"/>
        <end position="121"/>
    </location>
</feature>
<evidence type="ECO:0000313" key="16">
    <source>
        <dbReference type="EMBL" id="MFD0912951.1"/>
    </source>
</evidence>
<keyword evidence="8 13" id="KW-0798">TonB box</keyword>
<feature type="chain" id="PRO_5045536305" evidence="14">
    <location>
        <begin position="25"/>
        <end position="1277"/>
    </location>
</feature>
<evidence type="ECO:0000256" key="12">
    <source>
        <dbReference type="PROSITE-ProRule" id="PRU01360"/>
    </source>
</evidence>
<evidence type="ECO:0000256" key="11">
    <source>
        <dbReference type="ARBA" id="ARBA00023237"/>
    </source>
</evidence>
<dbReference type="Pfam" id="PF07715">
    <property type="entry name" value="Plug"/>
    <property type="match status" value="1"/>
</dbReference>
<dbReference type="PANTHER" id="PTHR30069">
    <property type="entry name" value="TONB-DEPENDENT OUTER MEMBRANE RECEPTOR"/>
    <property type="match status" value="1"/>
</dbReference>
<comment type="subcellular location">
    <subcellularLocation>
        <location evidence="1 12">Cell outer membrane</location>
        <topology evidence="1 12">Multi-pass membrane protein</topology>
    </subcellularLocation>
</comment>
<dbReference type="InterPro" id="IPR011662">
    <property type="entry name" value="Secretin/TonB_short_N"/>
</dbReference>
<dbReference type="PANTHER" id="PTHR30069:SF39">
    <property type="entry name" value="BLL6183 PROTEIN"/>
    <property type="match status" value="1"/>
</dbReference>
<keyword evidence="7" id="KW-0408">Iron</keyword>
<sequence>MQRSKKIILSAAVAACFASNPYWRAPLQAAELNTNIPKSDEEIVLGQKITVNLPAQPLAASLKALSAKIGLNITYNDKLVSDKQAPALSGSMRSKEALQKLLANTGLEAKLNDQTLYIQRIPMRAEDKSVEIDKVEVRAKKFYEIGPMPGLALTKEEIPGNVQSISAKEIKESHSVSISDLMNRNLQSISVNDYQSNPFQMDVNYRGFTASPQLGTAQGISVFFDGIRVNEPFGDVVNWDMIPMNALAGIDVFPGSNPIFGLGTLGGAISMRTKSGFDGKSLDAEVLTGAFGRKQLQISAGGNNGVIAGFVSGNFFLEDGWRNDSPSKVNQVFGKAEWQNDRARLGLSMLYAGNKLTGNGLLPQQMVDQNPKQVYTSPDESKNDLFQFQLSGIWDVTDTFNITGQIYKRNSKRKTSTSDVNENFGGTRGRSNLATVRDRNRQLLSGLRDENRDGKPDYNNYAMNVASDAADNPLATEEVLDGSGNVIDIKVVPCTDPSAPCASRLIYGTNFGTQAQYLDENNQWQNVTDQDRVTAADGSGNQVWKWTYHPAINTENIQEDPSNAPRVFNEPVTAEYDQLVRFANANYGLLLAGLSIGSLGGRLQSNIPHPGTGAPTYNYNIGNAMGLAGTDGSYTDNEGFYHYFQELYTPINSANLTNPITAVGGLSTIASIGPLAVDSAGNTIYRDGAMGAANGSLDSGYMEGTPTAIFTDTNIDQAGTGGALQLNWNLDKHKVMVGSSIDKSDSLYDSKQYLGLLDSNRHGFVAPDLLGWEYYANSPAFGVGLNDFSGKSMTKSIYASETWSPTKNLSITAAARFNHTAVENKLAVNALTSFSDVNSILNFLNLINLCTDNDNNGTIDASECPNGLDGNIVPFNPAVLPSTAQGQNVGDFRPPETDKFKYRSFNPSLGITWQAREDLNLYGNIGRGARTPTVIELGCAFDPRPLPGSNIPRSIEEQRTCTLPGALSGDPYLKQVRSTSYEIGVRGKLADNIEWNTSLYRTDLTDDIYFVAVNATDSFFQNVGNTRRQGLELGLKGKWGKARFGFNYAFTDATFQSAIKLASPHNSSADPREIIDDGGVNNVGQPIDILNPDYQQIKVKPGNRLPGIPLHNLNFNFAYEITDNWTVGLNAIMHSSAFVRGNENNQHRAGPAEPLVLICPAIPGQPASGICPVARADFGDGKTSGYTVFNFRTSYKISPEWTFGMQVNNLFDKDYASAGRLGLNAFSPSIRGVIGESGFNYNSADWQGSSFLGTGAPRSAFVTLSYEFQPKKLDLIE</sequence>
<keyword evidence="4 12" id="KW-1134">Transmembrane beta strand</keyword>
<dbReference type="InterPro" id="IPR036942">
    <property type="entry name" value="Beta-barrel_TonB_sf"/>
</dbReference>
<evidence type="ECO:0000256" key="10">
    <source>
        <dbReference type="ARBA" id="ARBA00023170"/>
    </source>
</evidence>
<evidence type="ECO:0000256" key="13">
    <source>
        <dbReference type="RuleBase" id="RU003357"/>
    </source>
</evidence>
<dbReference type="SUPFAM" id="SSF56935">
    <property type="entry name" value="Porins"/>
    <property type="match status" value="1"/>
</dbReference>
<dbReference type="Gene3D" id="2.40.170.20">
    <property type="entry name" value="TonB-dependent receptor, beta-barrel domain"/>
    <property type="match status" value="2"/>
</dbReference>
<dbReference type="SMART" id="SM00965">
    <property type="entry name" value="STN"/>
    <property type="match status" value="1"/>
</dbReference>
<keyword evidence="5" id="KW-0410">Iron transport</keyword>
<dbReference type="InterPro" id="IPR039426">
    <property type="entry name" value="TonB-dep_rcpt-like"/>
</dbReference>
<keyword evidence="10 16" id="KW-0675">Receptor</keyword>
<dbReference type="PROSITE" id="PS52016">
    <property type="entry name" value="TONB_DEPENDENT_REC_3"/>
    <property type="match status" value="1"/>
</dbReference>
<proteinExistence type="inferred from homology"/>
<dbReference type="InterPro" id="IPR012910">
    <property type="entry name" value="Plug_dom"/>
</dbReference>
<evidence type="ECO:0000259" key="15">
    <source>
        <dbReference type="SMART" id="SM00965"/>
    </source>
</evidence>
<keyword evidence="17" id="KW-1185">Reference proteome</keyword>